<dbReference type="Gene3D" id="2.60.40.10">
    <property type="entry name" value="Immunoglobulins"/>
    <property type="match status" value="3"/>
</dbReference>
<dbReference type="OrthoDB" id="437511at2759"/>
<dbReference type="PIRSF" id="PIRSF000459">
    <property type="entry name" value="TGM_EBP42"/>
    <property type="match status" value="1"/>
</dbReference>
<keyword evidence="4 9" id="KW-0106">Calcium</keyword>
<dbReference type="GO" id="GO:0046872">
    <property type="term" value="F:metal ion binding"/>
    <property type="evidence" value="ECO:0007669"/>
    <property type="project" value="UniProtKB-KW"/>
</dbReference>
<evidence type="ECO:0000256" key="9">
    <source>
        <dbReference type="PIRSR" id="PIRSR000459-2"/>
    </source>
</evidence>
<feature type="active site" evidence="8">
    <location>
        <position position="331"/>
    </location>
</feature>
<dbReference type="InterPro" id="IPR002931">
    <property type="entry name" value="Transglutaminase-like"/>
</dbReference>
<feature type="binding site" evidence="9">
    <location>
        <position position="442"/>
    </location>
    <ligand>
        <name>Ca(2+)</name>
        <dbReference type="ChEBI" id="CHEBI:29108"/>
    </ligand>
</feature>
<evidence type="ECO:0000256" key="2">
    <source>
        <dbReference type="ARBA" id="ARBA00022679"/>
    </source>
</evidence>
<keyword evidence="5" id="KW-0012">Acyltransferase</keyword>
<dbReference type="Pfam" id="PF01841">
    <property type="entry name" value="Transglut_core"/>
    <property type="match status" value="1"/>
</dbReference>
<evidence type="ECO:0000256" key="3">
    <source>
        <dbReference type="ARBA" id="ARBA00022723"/>
    </source>
</evidence>
<dbReference type="InterPro" id="IPR036985">
    <property type="entry name" value="Transglutaminase-like_sf"/>
</dbReference>
<dbReference type="InterPro" id="IPR050779">
    <property type="entry name" value="Transglutaminase"/>
</dbReference>
<dbReference type="InterPro" id="IPR023608">
    <property type="entry name" value="Transglutaminase_animal"/>
</dbReference>
<organism evidence="11 12">
    <name type="scientific">Eleutherodactylus coqui</name>
    <name type="common">Puerto Rican coqui</name>
    <dbReference type="NCBI Taxonomy" id="57060"/>
    <lineage>
        <taxon>Eukaryota</taxon>
        <taxon>Metazoa</taxon>
        <taxon>Chordata</taxon>
        <taxon>Craniata</taxon>
        <taxon>Vertebrata</taxon>
        <taxon>Euteleostomi</taxon>
        <taxon>Amphibia</taxon>
        <taxon>Batrachia</taxon>
        <taxon>Anura</taxon>
        <taxon>Neobatrachia</taxon>
        <taxon>Hyloidea</taxon>
        <taxon>Eleutherodactylidae</taxon>
        <taxon>Eleutherodactylinae</taxon>
        <taxon>Eleutherodactylus</taxon>
        <taxon>Eleutherodactylus</taxon>
    </lineage>
</organism>
<dbReference type="InterPro" id="IPR008958">
    <property type="entry name" value="Transglutaminase_C"/>
</dbReference>
<dbReference type="EMBL" id="WNTK01000013">
    <property type="protein sequence ID" value="KAG9473940.1"/>
    <property type="molecule type" value="Genomic_DNA"/>
</dbReference>
<dbReference type="GO" id="GO:0003810">
    <property type="term" value="F:protein-glutamine gamma-glutamyltransferase activity"/>
    <property type="evidence" value="ECO:0007669"/>
    <property type="project" value="UniProtKB-EC"/>
</dbReference>
<feature type="active site" evidence="8">
    <location>
        <position position="354"/>
    </location>
</feature>
<evidence type="ECO:0000256" key="1">
    <source>
        <dbReference type="ARBA" id="ARBA00005968"/>
    </source>
</evidence>
<feature type="binding site" evidence="9">
    <location>
        <position position="447"/>
    </location>
    <ligand>
        <name>Ca(2+)</name>
        <dbReference type="ChEBI" id="CHEBI:29108"/>
    </ligand>
</feature>
<dbReference type="InterPro" id="IPR038765">
    <property type="entry name" value="Papain-like_cys_pep_sf"/>
</dbReference>
<comment type="similarity">
    <text evidence="1">Belongs to the transglutaminase superfamily. Transglutaminase family.</text>
</comment>
<reference evidence="11" key="1">
    <citation type="thesis" date="2020" institute="ProQuest LLC" country="789 East Eisenhower Parkway, Ann Arbor, MI, USA">
        <title>Comparative Genomics and Chromosome Evolution.</title>
        <authorList>
            <person name="Mudd A.B."/>
        </authorList>
    </citation>
    <scope>NUCLEOTIDE SEQUENCE</scope>
    <source>
        <strain evidence="11">HN-11 Male</strain>
        <tissue evidence="11">Kidney and liver</tissue>
    </source>
</reference>
<dbReference type="Pfam" id="PF00927">
    <property type="entry name" value="Transglut_C"/>
    <property type="match status" value="1"/>
</dbReference>
<evidence type="ECO:0000256" key="7">
    <source>
        <dbReference type="ARBA" id="ARBA00051843"/>
    </source>
</evidence>
<dbReference type="InterPro" id="IPR001102">
    <property type="entry name" value="Transglutaminase_N"/>
</dbReference>
<dbReference type="Gene3D" id="3.90.260.10">
    <property type="entry name" value="Transglutaminase-like"/>
    <property type="match status" value="1"/>
</dbReference>
<dbReference type="FunFam" id="2.60.40.10:FF:000171">
    <property type="entry name" value="protein-glutamine gamma-glutamyltransferase 6"/>
    <property type="match status" value="1"/>
</dbReference>
<keyword evidence="2" id="KW-0808">Transferase</keyword>
<comment type="caution">
    <text evidence="11">The sequence shown here is derived from an EMBL/GenBank/DDBJ whole genome shotgun (WGS) entry which is preliminary data.</text>
</comment>
<accession>A0A8J6ES18</accession>
<evidence type="ECO:0000313" key="11">
    <source>
        <dbReference type="EMBL" id="KAG9473940.1"/>
    </source>
</evidence>
<evidence type="ECO:0000256" key="4">
    <source>
        <dbReference type="ARBA" id="ARBA00022837"/>
    </source>
</evidence>
<feature type="non-terminal residue" evidence="11">
    <location>
        <position position="1"/>
    </location>
</feature>
<evidence type="ECO:0000313" key="12">
    <source>
        <dbReference type="Proteomes" id="UP000770717"/>
    </source>
</evidence>
<dbReference type="Pfam" id="PF00868">
    <property type="entry name" value="Transglut_N"/>
    <property type="match status" value="1"/>
</dbReference>
<dbReference type="PANTHER" id="PTHR11590:SF79">
    <property type="entry name" value="LOC100145475 PROTEIN"/>
    <property type="match status" value="1"/>
</dbReference>
<dbReference type="Proteomes" id="UP000770717">
    <property type="component" value="Unassembled WGS sequence"/>
</dbReference>
<dbReference type="InterPro" id="IPR013783">
    <property type="entry name" value="Ig-like_fold"/>
</dbReference>
<name>A0A8J6ES18_ELECQ</name>
<dbReference type="FunFam" id="3.90.260.10:FF:000001">
    <property type="entry name" value="Protein-glutamine gamma-glutamyltransferase 2"/>
    <property type="match status" value="1"/>
</dbReference>
<dbReference type="PANTHER" id="PTHR11590">
    <property type="entry name" value="PROTEIN-GLUTAMINE GAMMA-GLUTAMYLTRANSFERASE"/>
    <property type="match status" value="1"/>
</dbReference>
<dbReference type="SMART" id="SM00460">
    <property type="entry name" value="TGc"/>
    <property type="match status" value="1"/>
</dbReference>
<gene>
    <name evidence="11" type="ORF">GDO78_004310</name>
</gene>
<feature type="active site" evidence="8">
    <location>
        <position position="273"/>
    </location>
</feature>
<proteinExistence type="inferred from homology"/>
<comment type="catalytic activity">
    <reaction evidence="7">
        <text>L-glutaminyl-[protein] + L-lysyl-[protein] = [protein]-L-lysyl-N(6)-5-L-glutamyl-[protein] + NH4(+)</text>
        <dbReference type="Rhea" id="RHEA:54816"/>
        <dbReference type="Rhea" id="RHEA-COMP:9752"/>
        <dbReference type="Rhea" id="RHEA-COMP:10207"/>
        <dbReference type="Rhea" id="RHEA-COMP:14005"/>
        <dbReference type="ChEBI" id="CHEBI:28938"/>
        <dbReference type="ChEBI" id="CHEBI:29969"/>
        <dbReference type="ChEBI" id="CHEBI:30011"/>
        <dbReference type="ChEBI" id="CHEBI:138370"/>
        <dbReference type="EC" id="2.3.2.13"/>
    </reaction>
</comment>
<feature type="domain" description="Transglutaminase-like" evidence="10">
    <location>
        <begin position="265"/>
        <end position="357"/>
    </location>
</feature>
<dbReference type="SUPFAM" id="SSF81296">
    <property type="entry name" value="E set domains"/>
    <property type="match status" value="1"/>
</dbReference>
<dbReference type="SUPFAM" id="SSF49309">
    <property type="entry name" value="Transglutaminase, two C-terminal domains"/>
    <property type="match status" value="2"/>
</dbReference>
<keyword evidence="12" id="KW-1185">Reference proteome</keyword>
<dbReference type="EC" id="2.3.2.13" evidence="6"/>
<comment type="cofactor">
    <cofactor evidence="9">
        <name>Ca(2+)</name>
        <dbReference type="ChEBI" id="CHEBI:29108"/>
    </cofactor>
    <text evidence="9">Binds 1 Ca(2+) ion per subunit.</text>
</comment>
<feature type="binding site" evidence="9">
    <location>
        <position position="396"/>
    </location>
    <ligand>
        <name>Ca(2+)</name>
        <dbReference type="ChEBI" id="CHEBI:29108"/>
    </ligand>
</feature>
<sequence>MAPEQQLSSQGDLQVNSCDWYLSTNKTNHRTDVFDNSALILRRAQPFTITLNCNRPLQSGENLTFITETGPSPSEEKKTRTIFTLFENANQTSWSSVLTSSKSNALTVTINSPPDAVIGYYILRVSKKTDSTEEASPQPTEDDVFLADDKKLQEYVLNEKGVIFTGSHTDILPTPWNYNQFEKSILEICFAILDRSINYLKDPASDVARRNDPLYVCRVLNATLNSKDEDGVLVENWSGIYKGGVCPTIWNGSSLILKNWYFKGCKSVKYGQCWVYGGLLCTVLRCLGIPTRVITNFNSAQDKNSNLYIDVFYDHRGLRNESMQDMVWNFHVWNEAWFKRKDLDPAYNGWQVMDATPLEKSNGIYRCGPAPLVAIKEGDVDFNYDVAFMFASVNADLTRWTSRNGKKIKISNDTNFIGKRISTKAVGSDRRVDVTNLYKYPEGSMEERQVFEKAVDIILESPFLELDEKLFYFSKRGEQKPEAATILSGEFSFPEVPSLGQDIHVILSLQNMTSDNIKVTVNMTASSILYTGKHKHEIWADARIMPLNPNEVKHISIPLTYAQYKKYMDEDNLIRLTALCEVIGEEKHLLVEKDVMLVNPHITIKCPDEGKMKEEFKAEVIITNTLSETMDSCVLLVEGS</sequence>
<dbReference type="AlphaFoldDB" id="A0A8J6ES18"/>
<keyword evidence="3 9" id="KW-0479">Metal-binding</keyword>
<dbReference type="InterPro" id="IPR014756">
    <property type="entry name" value="Ig_E-set"/>
</dbReference>
<dbReference type="InterPro" id="IPR036238">
    <property type="entry name" value="Transglutaminase_C_sf"/>
</dbReference>
<evidence type="ECO:0000259" key="10">
    <source>
        <dbReference type="SMART" id="SM00460"/>
    </source>
</evidence>
<evidence type="ECO:0000256" key="8">
    <source>
        <dbReference type="PIRSR" id="PIRSR000459-1"/>
    </source>
</evidence>
<feature type="binding site" evidence="9">
    <location>
        <position position="394"/>
    </location>
    <ligand>
        <name>Ca(2+)</name>
        <dbReference type="ChEBI" id="CHEBI:29108"/>
    </ligand>
</feature>
<evidence type="ECO:0000256" key="5">
    <source>
        <dbReference type="ARBA" id="ARBA00023315"/>
    </source>
</evidence>
<dbReference type="SUPFAM" id="SSF54001">
    <property type="entry name" value="Cysteine proteinases"/>
    <property type="match status" value="1"/>
</dbReference>
<evidence type="ECO:0000256" key="6">
    <source>
        <dbReference type="ARBA" id="ARBA00024222"/>
    </source>
</evidence>
<protein>
    <recommendedName>
        <fullName evidence="6">protein-glutamine gamma-glutamyltransferase</fullName>
        <ecNumber evidence="6">2.3.2.13</ecNumber>
    </recommendedName>
</protein>